<keyword evidence="3" id="KW-1185">Reference proteome</keyword>
<feature type="domain" description="Immunity MXAN-0049 protein" evidence="1">
    <location>
        <begin position="72"/>
        <end position="196"/>
    </location>
</feature>
<dbReference type="EMBL" id="CP133148">
    <property type="protein sequence ID" value="WVT05724.1"/>
    <property type="molecule type" value="Genomic_DNA"/>
</dbReference>
<name>A0ABZ2BJL2_9HYPH</name>
<evidence type="ECO:0000313" key="3">
    <source>
        <dbReference type="Proteomes" id="UP001432360"/>
    </source>
</evidence>
<protein>
    <recommendedName>
        <fullName evidence="1">Immunity MXAN-0049 protein domain-containing protein</fullName>
    </recommendedName>
</protein>
<dbReference type="RefSeq" id="WP_331374799.1">
    <property type="nucleotide sequence ID" value="NZ_CP133148.1"/>
</dbReference>
<evidence type="ECO:0000313" key="2">
    <source>
        <dbReference type="EMBL" id="WVT05724.1"/>
    </source>
</evidence>
<organism evidence="2 3">
    <name type="scientific">Sinorhizobium chiapasense</name>
    <dbReference type="NCBI Taxonomy" id="501572"/>
    <lineage>
        <taxon>Bacteria</taxon>
        <taxon>Pseudomonadati</taxon>
        <taxon>Pseudomonadota</taxon>
        <taxon>Alphaproteobacteria</taxon>
        <taxon>Hyphomicrobiales</taxon>
        <taxon>Rhizobiaceae</taxon>
        <taxon>Sinorhizobium/Ensifer group</taxon>
        <taxon>Sinorhizobium</taxon>
    </lineage>
</organism>
<dbReference type="Proteomes" id="UP001432360">
    <property type="component" value="Chromosome"/>
</dbReference>
<sequence>MNKSDGVWVSVAPASTESVVALEADILRVNNAFALDSIRRNRAGEPLSAAHFPKQINIDPNTDHPDVFTKTRHLFHGDHWYVSAACASVLQSCDLGNGALYPVDFRQMDRKTPVPGQYYALNFGNTKTAFVPSSSKNVRENPYSKGFYQLYPIAEDGDVVVNSAALCRADIWIDPSLSRAFFVSDRLATALRASGCDKPFKLRRCRVV</sequence>
<gene>
    <name evidence="2" type="ORF">RB548_10160</name>
</gene>
<proteinExistence type="predicted"/>
<dbReference type="InterPro" id="IPR012433">
    <property type="entry name" value="Imm11"/>
</dbReference>
<reference evidence="2" key="1">
    <citation type="submission" date="2023-08" db="EMBL/GenBank/DDBJ databases">
        <title>Complete genome sequence of Sinorhizobium chiapanecum ITTG S70 isolated from Acaciella angustissima nodules in Chiapas-Mexico.</title>
        <authorList>
            <person name="Rincon-Rosales R."/>
            <person name="Rogel M.A."/>
            <person name="Rincon-Medina C.I."/>
            <person name="Guerrero G."/>
            <person name="Manzano-Gomez L.A."/>
            <person name="Lopez-Lopez A."/>
            <person name="Rincon Molina F.A."/>
            <person name="Martinez-Romero E."/>
        </authorList>
    </citation>
    <scope>NUCLEOTIDE SEQUENCE</scope>
    <source>
        <strain evidence="2">ITTG S70</strain>
    </source>
</reference>
<dbReference type="Pfam" id="PF07791">
    <property type="entry name" value="Imm11"/>
    <property type="match status" value="1"/>
</dbReference>
<evidence type="ECO:0000259" key="1">
    <source>
        <dbReference type="Pfam" id="PF07791"/>
    </source>
</evidence>
<accession>A0ABZ2BJL2</accession>